<evidence type="ECO:0000313" key="2">
    <source>
        <dbReference type="Proteomes" id="UP000176897"/>
    </source>
</evidence>
<dbReference type="PANTHER" id="PTHR38471">
    <property type="entry name" value="FOUR HELIX BUNDLE PROTEIN"/>
    <property type="match status" value="1"/>
</dbReference>
<dbReference type="Pfam" id="PF05635">
    <property type="entry name" value="23S_rRNA_IVP"/>
    <property type="match status" value="1"/>
</dbReference>
<dbReference type="STRING" id="1802401.A3B21_01330"/>
<proteinExistence type="predicted"/>
<dbReference type="InterPro" id="IPR036583">
    <property type="entry name" value="23S_rRNA_IVS_sf"/>
</dbReference>
<comment type="caution">
    <text evidence="1">The sequence shown here is derived from an EMBL/GenBank/DDBJ whole genome shotgun (WGS) entry which is preliminary data.</text>
</comment>
<dbReference type="PANTHER" id="PTHR38471:SF2">
    <property type="entry name" value="FOUR HELIX BUNDLE PROTEIN"/>
    <property type="match status" value="1"/>
</dbReference>
<dbReference type="EMBL" id="MGEJ01000018">
    <property type="protein sequence ID" value="OGL80002.1"/>
    <property type="molecule type" value="Genomic_DNA"/>
</dbReference>
<organism evidence="1 2">
    <name type="scientific">Candidatus Uhrbacteria bacterium RIFCSPLOWO2_01_FULL_47_24</name>
    <dbReference type="NCBI Taxonomy" id="1802401"/>
    <lineage>
        <taxon>Bacteria</taxon>
        <taxon>Candidatus Uhriibacteriota</taxon>
    </lineage>
</organism>
<reference evidence="1 2" key="1">
    <citation type="journal article" date="2016" name="Nat. Commun.">
        <title>Thousands of microbial genomes shed light on interconnected biogeochemical processes in an aquifer system.</title>
        <authorList>
            <person name="Anantharaman K."/>
            <person name="Brown C.T."/>
            <person name="Hug L.A."/>
            <person name="Sharon I."/>
            <person name="Castelle C.J."/>
            <person name="Probst A.J."/>
            <person name="Thomas B.C."/>
            <person name="Singh A."/>
            <person name="Wilkins M.J."/>
            <person name="Karaoz U."/>
            <person name="Brodie E.L."/>
            <person name="Williams K.H."/>
            <person name="Hubbard S.S."/>
            <person name="Banfield J.F."/>
        </authorList>
    </citation>
    <scope>NUCLEOTIDE SEQUENCE [LARGE SCALE GENOMIC DNA]</scope>
</reference>
<dbReference type="SUPFAM" id="SSF158446">
    <property type="entry name" value="IVS-encoded protein-like"/>
    <property type="match status" value="1"/>
</dbReference>
<protein>
    <recommendedName>
        <fullName evidence="3">Four helix bundle protein</fullName>
    </recommendedName>
</protein>
<evidence type="ECO:0000313" key="1">
    <source>
        <dbReference type="EMBL" id="OGL80002.1"/>
    </source>
</evidence>
<evidence type="ECO:0008006" key="3">
    <source>
        <dbReference type="Google" id="ProtNLM"/>
    </source>
</evidence>
<name>A0A1F7UNZ3_9BACT</name>
<dbReference type="AlphaFoldDB" id="A0A1F7UNZ3"/>
<dbReference type="NCBIfam" id="TIGR02436">
    <property type="entry name" value="four helix bundle protein"/>
    <property type="match status" value="1"/>
</dbReference>
<dbReference type="Proteomes" id="UP000176897">
    <property type="component" value="Unassembled WGS sequence"/>
</dbReference>
<accession>A0A1F7UNZ3</accession>
<dbReference type="InterPro" id="IPR012657">
    <property type="entry name" value="23S_rRNA-intervening_sequence"/>
</dbReference>
<sequence length="117" mass="13307">MTVQTYKDLIAWQKSMELVTEIYTLTTLLPRDEIYGLSSQMKRAAVSIPSNIAEGFRRNHKLEQIQFYAIAYGSGAELETQTEICKKLGFLTSDQLQKAASLLDEVMRMLNKLSNLN</sequence>
<dbReference type="Gene3D" id="1.20.1440.60">
    <property type="entry name" value="23S rRNA-intervening sequence"/>
    <property type="match status" value="1"/>
</dbReference>
<gene>
    <name evidence="1" type="ORF">A3B21_01330</name>
</gene>
<dbReference type="CDD" id="cd16377">
    <property type="entry name" value="23S_rRNA_IVP_like"/>
    <property type="match status" value="1"/>
</dbReference>